<evidence type="ECO:0000313" key="4">
    <source>
        <dbReference type="EMBL" id="KAJ4836279.1"/>
    </source>
</evidence>
<dbReference type="InterPro" id="IPR011990">
    <property type="entry name" value="TPR-like_helical_dom_sf"/>
</dbReference>
<evidence type="ECO:0000256" key="1">
    <source>
        <dbReference type="ARBA" id="ARBA00022737"/>
    </source>
</evidence>
<evidence type="ECO:0000256" key="3">
    <source>
        <dbReference type="SAM" id="MobiDB-lite"/>
    </source>
</evidence>
<feature type="non-terminal residue" evidence="4">
    <location>
        <position position="1"/>
    </location>
</feature>
<keyword evidence="5" id="KW-1185">Reference proteome</keyword>
<dbReference type="Gene3D" id="1.25.40.10">
    <property type="entry name" value="Tetratricopeptide repeat domain"/>
    <property type="match status" value="2"/>
</dbReference>
<dbReference type="Proteomes" id="UP001141552">
    <property type="component" value="Unassembled WGS sequence"/>
</dbReference>
<name>A0A9Q0JC98_9ROSI</name>
<dbReference type="Pfam" id="PF13041">
    <property type="entry name" value="PPR_2"/>
    <property type="match status" value="2"/>
</dbReference>
<sequence>TGGTGSSAKYMQRYRAPAGLRNCISSLQRCALHKNLQQGRLLHSHLLVTGLHSSSPLCTTSLINMYAKCSQLSQAALVFNHTPSHSRNVFVYNAMISGFVSNGLARAGLGAYTEMRRGGVLPDKYTIPCLIKGLCDIMEVSEVKKIHALVLKLGLELDMHVGSALVSSYLKFELLDEAHDVFDEMPERDVVLWNSMVNGYAQTGCFDEAVLFFRQMVKEGVLISSFTFTKLKGKWGLQLFEFIFSGWPALCLWFDKMFDPAGSSDDRSLVQAQDTKSSSIRRKKLGTSSAN</sequence>
<feature type="region of interest" description="Disordered" evidence="3">
    <location>
        <begin position="263"/>
        <end position="291"/>
    </location>
</feature>
<reference evidence="4" key="1">
    <citation type="submission" date="2022-02" db="EMBL/GenBank/DDBJ databases">
        <authorList>
            <person name="Henning P.M."/>
            <person name="McCubbin A.G."/>
            <person name="Shore J.S."/>
        </authorList>
    </citation>
    <scope>NUCLEOTIDE SEQUENCE</scope>
    <source>
        <strain evidence="4">F60SS</strain>
        <tissue evidence="4">Leaves</tissue>
    </source>
</reference>
<dbReference type="OrthoDB" id="631241at2759"/>
<proteinExistence type="predicted"/>
<dbReference type="PANTHER" id="PTHR47926">
    <property type="entry name" value="PENTATRICOPEPTIDE REPEAT-CONTAINING PROTEIN"/>
    <property type="match status" value="1"/>
</dbReference>
<dbReference type="InterPro" id="IPR046960">
    <property type="entry name" value="PPR_At4g14850-like_plant"/>
</dbReference>
<accession>A0A9Q0JC98</accession>
<feature type="repeat" description="PPR" evidence="2">
    <location>
        <begin position="189"/>
        <end position="223"/>
    </location>
</feature>
<comment type="caution">
    <text evidence="4">The sequence shown here is derived from an EMBL/GenBank/DDBJ whole genome shotgun (WGS) entry which is preliminary data.</text>
</comment>
<evidence type="ECO:0000256" key="2">
    <source>
        <dbReference type="PROSITE-ProRule" id="PRU00708"/>
    </source>
</evidence>
<organism evidence="4 5">
    <name type="scientific">Turnera subulata</name>
    <dbReference type="NCBI Taxonomy" id="218843"/>
    <lineage>
        <taxon>Eukaryota</taxon>
        <taxon>Viridiplantae</taxon>
        <taxon>Streptophyta</taxon>
        <taxon>Embryophyta</taxon>
        <taxon>Tracheophyta</taxon>
        <taxon>Spermatophyta</taxon>
        <taxon>Magnoliopsida</taxon>
        <taxon>eudicotyledons</taxon>
        <taxon>Gunneridae</taxon>
        <taxon>Pentapetalae</taxon>
        <taxon>rosids</taxon>
        <taxon>fabids</taxon>
        <taxon>Malpighiales</taxon>
        <taxon>Passifloraceae</taxon>
        <taxon>Turnera</taxon>
    </lineage>
</organism>
<dbReference type="FunFam" id="1.25.40.10:FF:000344">
    <property type="entry name" value="Pentatricopeptide repeat-containing protein"/>
    <property type="match status" value="1"/>
</dbReference>
<dbReference type="EMBL" id="JAKUCV010004168">
    <property type="protein sequence ID" value="KAJ4836279.1"/>
    <property type="molecule type" value="Genomic_DNA"/>
</dbReference>
<dbReference type="InterPro" id="IPR002885">
    <property type="entry name" value="PPR_rpt"/>
</dbReference>
<dbReference type="GO" id="GO:0003723">
    <property type="term" value="F:RNA binding"/>
    <property type="evidence" value="ECO:0007669"/>
    <property type="project" value="InterPro"/>
</dbReference>
<dbReference type="PROSITE" id="PS51375">
    <property type="entry name" value="PPR"/>
    <property type="match status" value="2"/>
</dbReference>
<dbReference type="NCBIfam" id="TIGR00756">
    <property type="entry name" value="PPR"/>
    <property type="match status" value="3"/>
</dbReference>
<evidence type="ECO:0000313" key="5">
    <source>
        <dbReference type="Proteomes" id="UP001141552"/>
    </source>
</evidence>
<protein>
    <recommendedName>
        <fullName evidence="6">Pentatricopeptide repeat-containing protein</fullName>
    </recommendedName>
</protein>
<reference evidence="4" key="2">
    <citation type="journal article" date="2023" name="Plants (Basel)">
        <title>Annotation of the Turnera subulata (Passifloraceae) Draft Genome Reveals the S-Locus Evolved after the Divergence of Turneroideae from Passifloroideae in a Stepwise Manner.</title>
        <authorList>
            <person name="Henning P.M."/>
            <person name="Roalson E.H."/>
            <person name="Mir W."/>
            <person name="McCubbin A.G."/>
            <person name="Shore J.S."/>
        </authorList>
    </citation>
    <scope>NUCLEOTIDE SEQUENCE</scope>
    <source>
        <strain evidence="4">F60SS</strain>
    </source>
</reference>
<dbReference type="AlphaFoldDB" id="A0A9Q0JC98"/>
<dbReference type="GO" id="GO:0009451">
    <property type="term" value="P:RNA modification"/>
    <property type="evidence" value="ECO:0007669"/>
    <property type="project" value="InterPro"/>
</dbReference>
<keyword evidence="1" id="KW-0677">Repeat</keyword>
<gene>
    <name evidence="4" type="ORF">Tsubulata_041943</name>
</gene>
<dbReference type="PANTHER" id="PTHR47926:SF477">
    <property type="entry name" value="PENTATRICOPEPTIDE REPEAT-CONTAINING PROTEIN"/>
    <property type="match status" value="1"/>
</dbReference>
<feature type="repeat" description="PPR" evidence="2">
    <location>
        <begin position="88"/>
        <end position="122"/>
    </location>
</feature>
<evidence type="ECO:0008006" key="6">
    <source>
        <dbReference type="Google" id="ProtNLM"/>
    </source>
</evidence>